<reference evidence="1" key="1">
    <citation type="submission" date="2020-06" db="EMBL/GenBank/DDBJ databases">
        <authorList>
            <consortium name="Plant Systems Biology data submission"/>
        </authorList>
    </citation>
    <scope>NUCLEOTIDE SEQUENCE</scope>
    <source>
        <strain evidence="1">D6</strain>
    </source>
</reference>
<protein>
    <submittedName>
        <fullName evidence="1">Uncharacterized protein</fullName>
    </submittedName>
</protein>
<keyword evidence="2" id="KW-1185">Reference proteome</keyword>
<proteinExistence type="predicted"/>
<gene>
    <name evidence="1" type="ORF">SEMRO_802_G204690.1</name>
</gene>
<name>A0A9N8E8K6_9STRA</name>
<evidence type="ECO:0000313" key="1">
    <source>
        <dbReference type="EMBL" id="CAB9516727.1"/>
    </source>
</evidence>
<evidence type="ECO:0000313" key="2">
    <source>
        <dbReference type="Proteomes" id="UP001153069"/>
    </source>
</evidence>
<dbReference type="Proteomes" id="UP001153069">
    <property type="component" value="Unassembled WGS sequence"/>
</dbReference>
<accession>A0A9N8E8K6</accession>
<comment type="caution">
    <text evidence="1">The sequence shown here is derived from an EMBL/GenBank/DDBJ whole genome shotgun (WGS) entry which is preliminary data.</text>
</comment>
<organism evidence="1 2">
    <name type="scientific">Seminavis robusta</name>
    <dbReference type="NCBI Taxonomy" id="568900"/>
    <lineage>
        <taxon>Eukaryota</taxon>
        <taxon>Sar</taxon>
        <taxon>Stramenopiles</taxon>
        <taxon>Ochrophyta</taxon>
        <taxon>Bacillariophyta</taxon>
        <taxon>Bacillariophyceae</taxon>
        <taxon>Bacillariophycidae</taxon>
        <taxon>Naviculales</taxon>
        <taxon>Naviculaceae</taxon>
        <taxon>Seminavis</taxon>
    </lineage>
</organism>
<dbReference type="EMBL" id="CAICTM010000801">
    <property type="protein sequence ID" value="CAB9516727.1"/>
    <property type="molecule type" value="Genomic_DNA"/>
</dbReference>
<sequence>MKYLDQALNGLGRHSEADQIAANLRRYWKANVRSDWIAKGRPTQGSVHSRLILNHHNDYHVLAKQCYEPEPQKDGVSNAHFKVLAFPKDEILLPHRLFKLEETAGMFVLNEHVNEEGSVTSPEMVVRSYEETMPDIRVVAGHVVEFLGGEEERSNGLLHKAIQSVASRHLPVTYTKLDTTDNKDASVPVCDLDVAESTVSSSTSFHDIV</sequence>
<dbReference type="AlphaFoldDB" id="A0A9N8E8K6"/>